<keyword evidence="2" id="KW-1185">Reference proteome</keyword>
<dbReference type="AlphaFoldDB" id="A0A5N7ASK0"/>
<proteinExistence type="predicted"/>
<name>A0A5N7ASK0_9EURO</name>
<organism evidence="1 2">
    <name type="scientific">Aspergillus bertholletiae</name>
    <dbReference type="NCBI Taxonomy" id="1226010"/>
    <lineage>
        <taxon>Eukaryota</taxon>
        <taxon>Fungi</taxon>
        <taxon>Dikarya</taxon>
        <taxon>Ascomycota</taxon>
        <taxon>Pezizomycotina</taxon>
        <taxon>Eurotiomycetes</taxon>
        <taxon>Eurotiomycetidae</taxon>
        <taxon>Eurotiales</taxon>
        <taxon>Aspergillaceae</taxon>
        <taxon>Aspergillus</taxon>
        <taxon>Aspergillus subgen. Circumdati</taxon>
    </lineage>
</organism>
<dbReference type="Proteomes" id="UP000326198">
    <property type="component" value="Unassembled WGS sequence"/>
</dbReference>
<gene>
    <name evidence="1" type="ORF">BDV26DRAFT_274968</name>
</gene>
<accession>A0A5N7ASK0</accession>
<evidence type="ECO:0000313" key="2">
    <source>
        <dbReference type="Proteomes" id="UP000326198"/>
    </source>
</evidence>
<protein>
    <submittedName>
        <fullName evidence="1">Uncharacterized protein</fullName>
    </submittedName>
</protein>
<dbReference type="EMBL" id="ML736381">
    <property type="protein sequence ID" value="KAE8372019.1"/>
    <property type="molecule type" value="Genomic_DNA"/>
</dbReference>
<sequence>MYDTELVAAERMADPFCSPIQWHPLYLINRALDCPSVAEVWRKGPVMVFLGHLDVMISTHLTRRLAGHCSHSAVVSFYGTPHIPREPKNVQRVVWYILGCVEGPVSLAHES</sequence>
<evidence type="ECO:0000313" key="1">
    <source>
        <dbReference type="EMBL" id="KAE8372019.1"/>
    </source>
</evidence>
<reference evidence="1 2" key="1">
    <citation type="submission" date="2019-04" db="EMBL/GenBank/DDBJ databases">
        <title>Friends and foes A comparative genomics studyof 23 Aspergillus species from section Flavi.</title>
        <authorList>
            <consortium name="DOE Joint Genome Institute"/>
            <person name="Kjaerbolling I."/>
            <person name="Vesth T."/>
            <person name="Frisvad J.C."/>
            <person name="Nybo J.L."/>
            <person name="Theobald S."/>
            <person name="Kildgaard S."/>
            <person name="Isbrandt T."/>
            <person name="Kuo A."/>
            <person name="Sato A."/>
            <person name="Lyhne E.K."/>
            <person name="Kogle M.E."/>
            <person name="Wiebenga A."/>
            <person name="Kun R.S."/>
            <person name="Lubbers R.J."/>
            <person name="Makela M.R."/>
            <person name="Barry K."/>
            <person name="Chovatia M."/>
            <person name="Clum A."/>
            <person name="Daum C."/>
            <person name="Haridas S."/>
            <person name="He G."/>
            <person name="LaButti K."/>
            <person name="Lipzen A."/>
            <person name="Mondo S."/>
            <person name="Riley R."/>
            <person name="Salamov A."/>
            <person name="Simmons B.A."/>
            <person name="Magnuson J.K."/>
            <person name="Henrissat B."/>
            <person name="Mortensen U.H."/>
            <person name="Larsen T.O."/>
            <person name="Devries R.P."/>
            <person name="Grigoriev I.V."/>
            <person name="Machida M."/>
            <person name="Baker S.E."/>
            <person name="Andersen M.R."/>
        </authorList>
    </citation>
    <scope>NUCLEOTIDE SEQUENCE [LARGE SCALE GENOMIC DNA]</scope>
    <source>
        <strain evidence="1 2">IBT 29228</strain>
    </source>
</reference>